<accession>A0A1F4U1C4</accession>
<protein>
    <recommendedName>
        <fullName evidence="2">UPF0102 protein A3K42_01770</fullName>
    </recommendedName>
</protein>
<dbReference type="Proteomes" id="UP000178270">
    <property type="component" value="Unassembled WGS sequence"/>
</dbReference>
<dbReference type="CDD" id="cd20736">
    <property type="entry name" value="PoNe_Nuclease"/>
    <property type="match status" value="1"/>
</dbReference>
<gene>
    <name evidence="3" type="ORF">A3K42_01770</name>
</gene>
<sequence length="115" mass="13442">MNTRTIGSFGEKIAAKYLISKGYKILLSNWTCYAGEIDLITRNPNGMLTFVEVKYIRNKFCLPENLFNYKKKKHLRRTIGQYLGSHQFETWSFDLICISGVYPKVQVNHYKNLPL</sequence>
<dbReference type="Pfam" id="PF02021">
    <property type="entry name" value="UPF0102"/>
    <property type="match status" value="1"/>
</dbReference>
<dbReference type="GO" id="GO:0003676">
    <property type="term" value="F:nucleic acid binding"/>
    <property type="evidence" value="ECO:0007669"/>
    <property type="project" value="InterPro"/>
</dbReference>
<dbReference type="EMBL" id="MEUS01000017">
    <property type="protein sequence ID" value="OGC38746.1"/>
    <property type="molecule type" value="Genomic_DNA"/>
</dbReference>
<comment type="caution">
    <text evidence="3">The sequence shown here is derived from an EMBL/GenBank/DDBJ whole genome shotgun (WGS) entry which is preliminary data.</text>
</comment>
<name>A0A1F4U1C4_UNCKA</name>
<dbReference type="InterPro" id="IPR003509">
    <property type="entry name" value="UPF0102_YraN-like"/>
</dbReference>
<dbReference type="PANTHER" id="PTHR34039">
    <property type="entry name" value="UPF0102 PROTEIN YRAN"/>
    <property type="match status" value="1"/>
</dbReference>
<dbReference type="InterPro" id="IPR011856">
    <property type="entry name" value="tRNA_endonuc-like_dom_sf"/>
</dbReference>
<evidence type="ECO:0000313" key="3">
    <source>
        <dbReference type="EMBL" id="OGC38746.1"/>
    </source>
</evidence>
<dbReference type="SUPFAM" id="SSF52980">
    <property type="entry name" value="Restriction endonuclease-like"/>
    <property type="match status" value="1"/>
</dbReference>
<dbReference type="HAMAP" id="MF_00048">
    <property type="entry name" value="UPF0102"/>
    <property type="match status" value="1"/>
</dbReference>
<evidence type="ECO:0000313" key="4">
    <source>
        <dbReference type="Proteomes" id="UP000178270"/>
    </source>
</evidence>
<dbReference type="Gene3D" id="3.40.1350.10">
    <property type="match status" value="1"/>
</dbReference>
<evidence type="ECO:0000256" key="2">
    <source>
        <dbReference type="HAMAP-Rule" id="MF_00048"/>
    </source>
</evidence>
<dbReference type="InterPro" id="IPR011335">
    <property type="entry name" value="Restrct_endonuc-II-like"/>
</dbReference>
<dbReference type="AlphaFoldDB" id="A0A1F4U1C4"/>
<comment type="similarity">
    <text evidence="1 2">Belongs to the UPF0102 family.</text>
</comment>
<reference evidence="3 4" key="1">
    <citation type="journal article" date="2016" name="Nat. Commun.">
        <title>Thousands of microbial genomes shed light on interconnected biogeochemical processes in an aquifer system.</title>
        <authorList>
            <person name="Anantharaman K."/>
            <person name="Brown C.T."/>
            <person name="Hug L.A."/>
            <person name="Sharon I."/>
            <person name="Castelle C.J."/>
            <person name="Probst A.J."/>
            <person name="Thomas B.C."/>
            <person name="Singh A."/>
            <person name="Wilkins M.J."/>
            <person name="Karaoz U."/>
            <person name="Brodie E.L."/>
            <person name="Williams K.H."/>
            <person name="Hubbard S.S."/>
            <person name="Banfield J.F."/>
        </authorList>
    </citation>
    <scope>NUCLEOTIDE SEQUENCE [LARGE SCALE GENOMIC DNA]</scope>
</reference>
<organism evidence="3 4">
    <name type="scientific">candidate division WWE3 bacterium RBG_13_37_7</name>
    <dbReference type="NCBI Taxonomy" id="1802609"/>
    <lineage>
        <taxon>Bacteria</taxon>
        <taxon>Katanobacteria</taxon>
    </lineage>
</organism>
<dbReference type="PANTHER" id="PTHR34039:SF1">
    <property type="entry name" value="UPF0102 PROTEIN YRAN"/>
    <property type="match status" value="1"/>
</dbReference>
<evidence type="ECO:0000256" key="1">
    <source>
        <dbReference type="ARBA" id="ARBA00006738"/>
    </source>
</evidence>
<proteinExistence type="inferred from homology"/>